<dbReference type="GO" id="GO:0004519">
    <property type="term" value="F:endonuclease activity"/>
    <property type="evidence" value="ECO:0007669"/>
    <property type="project" value="UniProtKB-KW"/>
</dbReference>
<dbReference type="Gene3D" id="3.90.1570.10">
    <property type="entry name" value="tt1808, chain A"/>
    <property type="match status" value="1"/>
</dbReference>
<sequence>MYTTANKILHLTVEEYLKLEVESVVQHEYIAGQAYAKVTTSDKRKIITGNILARLRGYLLGKNCRVFSSEMKVKIEALDVFYHPDIFVTCDPSDREKLFKVNPCLIIEIISPETERIHRNEKLMNYQQIKSLEEYVLISESEQKVDVYRKYNHETWFLEQFIITDIMKLSSVGLEMAIADVYEDVEF</sequence>
<dbReference type="RefSeq" id="WP_029637131.1">
    <property type="nucleotide sequence ID" value="NZ_JACJTA010000105.1"/>
</dbReference>
<dbReference type="SUPFAM" id="SSF52980">
    <property type="entry name" value="Restriction endonuclease-like"/>
    <property type="match status" value="1"/>
</dbReference>
<dbReference type="PANTHER" id="PTHR36558">
    <property type="entry name" value="GLR1098 PROTEIN"/>
    <property type="match status" value="1"/>
</dbReference>
<organism evidence="2 3">
    <name type="scientific">Scytonema hofmannii FACHB-248</name>
    <dbReference type="NCBI Taxonomy" id="1842502"/>
    <lineage>
        <taxon>Bacteria</taxon>
        <taxon>Bacillati</taxon>
        <taxon>Cyanobacteriota</taxon>
        <taxon>Cyanophyceae</taxon>
        <taxon>Nostocales</taxon>
        <taxon>Scytonemataceae</taxon>
        <taxon>Scytonema</taxon>
    </lineage>
</organism>
<dbReference type="CDD" id="cd06260">
    <property type="entry name" value="DUF820-like"/>
    <property type="match status" value="1"/>
</dbReference>
<dbReference type="InterPro" id="IPR008538">
    <property type="entry name" value="Uma2"/>
</dbReference>
<name>A0ABR8GZW4_9CYAN</name>
<gene>
    <name evidence="2" type="ORF">H6G81_30460</name>
</gene>
<accession>A0ABR8GZW4</accession>
<keyword evidence="2" id="KW-0378">Hydrolase</keyword>
<keyword evidence="2" id="KW-0540">Nuclease</keyword>
<dbReference type="PANTHER" id="PTHR36558:SF1">
    <property type="entry name" value="RESTRICTION ENDONUCLEASE DOMAIN-CONTAINING PROTEIN-RELATED"/>
    <property type="match status" value="1"/>
</dbReference>
<comment type="caution">
    <text evidence="2">The sequence shown here is derived from an EMBL/GenBank/DDBJ whole genome shotgun (WGS) entry which is preliminary data.</text>
</comment>
<feature type="domain" description="Putative restriction endonuclease" evidence="1">
    <location>
        <begin position="13"/>
        <end position="155"/>
    </location>
</feature>
<reference evidence="2 3" key="1">
    <citation type="journal article" date="2020" name="ISME J.">
        <title>Comparative genomics reveals insights into cyanobacterial evolution and habitat adaptation.</title>
        <authorList>
            <person name="Chen M.Y."/>
            <person name="Teng W.K."/>
            <person name="Zhao L."/>
            <person name="Hu C.X."/>
            <person name="Zhou Y.K."/>
            <person name="Han B.P."/>
            <person name="Song L.R."/>
            <person name="Shu W.S."/>
        </authorList>
    </citation>
    <scope>NUCLEOTIDE SEQUENCE [LARGE SCALE GENOMIC DNA]</scope>
    <source>
        <strain evidence="2 3">FACHB-248</strain>
    </source>
</reference>
<evidence type="ECO:0000313" key="3">
    <source>
        <dbReference type="Proteomes" id="UP000660380"/>
    </source>
</evidence>
<keyword evidence="3" id="KW-1185">Reference proteome</keyword>
<proteinExistence type="predicted"/>
<protein>
    <submittedName>
        <fullName evidence="2">Uma2 family endonuclease</fullName>
    </submittedName>
</protein>
<evidence type="ECO:0000259" key="1">
    <source>
        <dbReference type="Pfam" id="PF05685"/>
    </source>
</evidence>
<dbReference type="InterPro" id="IPR011335">
    <property type="entry name" value="Restrct_endonuc-II-like"/>
</dbReference>
<dbReference type="InterPro" id="IPR012296">
    <property type="entry name" value="Nuclease_put_TT1808"/>
</dbReference>
<dbReference type="Pfam" id="PF05685">
    <property type="entry name" value="Uma2"/>
    <property type="match status" value="1"/>
</dbReference>
<dbReference type="Proteomes" id="UP000660380">
    <property type="component" value="Unassembled WGS sequence"/>
</dbReference>
<keyword evidence="2" id="KW-0255">Endonuclease</keyword>
<evidence type="ECO:0000313" key="2">
    <source>
        <dbReference type="EMBL" id="MBD2608723.1"/>
    </source>
</evidence>
<dbReference type="EMBL" id="JACJTA010000105">
    <property type="protein sequence ID" value="MBD2608723.1"/>
    <property type="molecule type" value="Genomic_DNA"/>
</dbReference>